<dbReference type="PANTHER" id="PTHR43651">
    <property type="entry name" value="1,4-ALPHA-GLUCAN-BRANCHING ENZYME"/>
    <property type="match status" value="1"/>
</dbReference>
<dbReference type="InterPro" id="IPR013780">
    <property type="entry name" value="Glyco_hydro_b"/>
</dbReference>
<comment type="subunit">
    <text evidence="9">Monomer.</text>
</comment>
<dbReference type="GO" id="GO:0005978">
    <property type="term" value="P:glycogen biosynthetic process"/>
    <property type="evidence" value="ECO:0007669"/>
    <property type="project" value="UniProtKB-UniRule"/>
</dbReference>
<evidence type="ECO:0000259" key="11">
    <source>
        <dbReference type="SMART" id="SM00642"/>
    </source>
</evidence>
<dbReference type="SUPFAM" id="SSF81296">
    <property type="entry name" value="E set domains"/>
    <property type="match status" value="2"/>
</dbReference>
<organism evidence="12 13">
    <name type="scientific">Prochlorococcus marinus str. GP2</name>
    <dbReference type="NCBI Taxonomy" id="59925"/>
    <lineage>
        <taxon>Bacteria</taxon>
        <taxon>Bacillati</taxon>
        <taxon>Cyanobacteriota</taxon>
        <taxon>Cyanophyceae</taxon>
        <taxon>Synechococcales</taxon>
        <taxon>Prochlorococcaceae</taxon>
        <taxon>Prochlorococcus</taxon>
    </lineage>
</organism>
<evidence type="ECO:0000313" key="12">
    <source>
        <dbReference type="EMBL" id="KGF88967.1"/>
    </source>
</evidence>
<dbReference type="InterPro" id="IPR006048">
    <property type="entry name" value="A-amylase/branching_C"/>
</dbReference>
<dbReference type="HAMAP" id="MF_00685">
    <property type="entry name" value="GlgB"/>
    <property type="match status" value="1"/>
</dbReference>
<dbReference type="InterPro" id="IPR006407">
    <property type="entry name" value="GlgB"/>
</dbReference>
<dbReference type="InterPro" id="IPR037439">
    <property type="entry name" value="Branching_enzy"/>
</dbReference>
<dbReference type="GO" id="GO:0004553">
    <property type="term" value="F:hydrolase activity, hydrolyzing O-glycosyl compounds"/>
    <property type="evidence" value="ECO:0007669"/>
    <property type="project" value="InterPro"/>
</dbReference>
<accession>A0A0A1ZHA5</accession>
<dbReference type="InterPro" id="IPR006047">
    <property type="entry name" value="GH13_cat_dom"/>
</dbReference>
<dbReference type="InterPro" id="IPR044143">
    <property type="entry name" value="GlgB_N_E_set_prok"/>
</dbReference>
<dbReference type="CDD" id="cd02855">
    <property type="entry name" value="E_set_GBE_prok_N"/>
    <property type="match status" value="1"/>
</dbReference>
<name>A0A0A1ZHA5_PROMR</name>
<dbReference type="PANTHER" id="PTHR43651:SF3">
    <property type="entry name" value="1,4-ALPHA-GLUCAN-BRANCHING ENZYME"/>
    <property type="match status" value="1"/>
</dbReference>
<dbReference type="NCBIfam" id="TIGR01515">
    <property type="entry name" value="branching_enzym"/>
    <property type="match status" value="1"/>
</dbReference>
<dbReference type="InterPro" id="IPR014756">
    <property type="entry name" value="Ig_E-set"/>
</dbReference>
<dbReference type="Pfam" id="PF02806">
    <property type="entry name" value="Alpha-amylase_C"/>
    <property type="match status" value="1"/>
</dbReference>
<evidence type="ECO:0000256" key="7">
    <source>
        <dbReference type="ARBA" id="ARBA00023056"/>
    </source>
</evidence>
<dbReference type="AlphaFoldDB" id="A0A0A1ZHA5"/>
<dbReference type="SUPFAM" id="SSF51445">
    <property type="entry name" value="(Trans)glycosidases"/>
    <property type="match status" value="1"/>
</dbReference>
<dbReference type="Gene3D" id="2.60.40.1180">
    <property type="entry name" value="Golgi alpha-mannosidase II"/>
    <property type="match status" value="1"/>
</dbReference>
<dbReference type="NCBIfam" id="NF003811">
    <property type="entry name" value="PRK05402.1"/>
    <property type="match status" value="1"/>
</dbReference>
<dbReference type="EMBL" id="JNAH01000002">
    <property type="protein sequence ID" value="KGF88967.1"/>
    <property type="molecule type" value="Genomic_DNA"/>
</dbReference>
<dbReference type="FunFam" id="2.60.40.1180:FF:000002">
    <property type="entry name" value="1,4-alpha-glucan branching enzyme GlgB"/>
    <property type="match status" value="1"/>
</dbReference>
<dbReference type="Pfam" id="PF02922">
    <property type="entry name" value="CBM_48"/>
    <property type="match status" value="1"/>
</dbReference>
<keyword evidence="6 9" id="KW-0808">Transferase</keyword>
<dbReference type="InterPro" id="IPR054169">
    <property type="entry name" value="GlgB_N"/>
</dbReference>
<dbReference type="Pfam" id="PF22019">
    <property type="entry name" value="GlgB_N"/>
    <property type="match status" value="1"/>
</dbReference>
<keyword evidence="5 9" id="KW-0328">Glycosyltransferase</keyword>
<comment type="pathway">
    <text evidence="2 9">Glycan biosynthesis; glycogen biosynthesis.</text>
</comment>
<dbReference type="GO" id="GO:0003844">
    <property type="term" value="F:1,4-alpha-glucan branching enzyme activity"/>
    <property type="evidence" value="ECO:0007669"/>
    <property type="project" value="UniProtKB-UniRule"/>
</dbReference>
<protein>
    <recommendedName>
        <fullName evidence="9">1,4-alpha-glucan branching enzyme GlgB</fullName>
        <ecNumber evidence="9">2.4.1.18</ecNumber>
    </recommendedName>
    <alternativeName>
        <fullName evidence="9">1,4-alpha-D-glucan:1,4-alpha-D-glucan 6-glucosyl-transferase</fullName>
    </alternativeName>
    <alternativeName>
        <fullName evidence="9">Alpha-(1-&gt;4)-glucan branching enzyme</fullName>
    </alternativeName>
    <alternativeName>
        <fullName evidence="9">Glycogen branching enzyme</fullName>
        <shortName evidence="9">BE</shortName>
    </alternativeName>
</protein>
<keyword evidence="7 9" id="KW-0320">Glycogen biosynthesis</keyword>
<dbReference type="PIRSF" id="PIRSF000463">
    <property type="entry name" value="GlgB"/>
    <property type="match status" value="1"/>
</dbReference>
<dbReference type="Pfam" id="PF00128">
    <property type="entry name" value="Alpha-amylase"/>
    <property type="match status" value="1"/>
</dbReference>
<dbReference type="GO" id="GO:0005829">
    <property type="term" value="C:cytosol"/>
    <property type="evidence" value="ECO:0007669"/>
    <property type="project" value="TreeGrafter"/>
</dbReference>
<dbReference type="UniPathway" id="UPA00164"/>
<dbReference type="GO" id="GO:0043169">
    <property type="term" value="F:cation binding"/>
    <property type="evidence" value="ECO:0007669"/>
    <property type="project" value="InterPro"/>
</dbReference>
<dbReference type="STRING" id="59925.EU91_0080"/>
<gene>
    <name evidence="9" type="primary">glgB</name>
    <name evidence="12" type="ORF">EU91_0080</name>
</gene>
<dbReference type="InterPro" id="IPR004193">
    <property type="entry name" value="Glyco_hydro_13_N"/>
</dbReference>
<keyword evidence="4 9" id="KW-0321">Glycogen metabolism</keyword>
<dbReference type="NCBIfam" id="NF008967">
    <property type="entry name" value="PRK12313.1"/>
    <property type="match status" value="1"/>
</dbReference>
<evidence type="ECO:0000256" key="5">
    <source>
        <dbReference type="ARBA" id="ARBA00022676"/>
    </source>
</evidence>
<comment type="catalytic activity">
    <reaction evidence="1 9">
        <text>Transfers a segment of a (1-&gt;4)-alpha-D-glucan chain to a primary hydroxy group in a similar glucan chain.</text>
        <dbReference type="EC" id="2.4.1.18"/>
    </reaction>
</comment>
<evidence type="ECO:0000256" key="6">
    <source>
        <dbReference type="ARBA" id="ARBA00022679"/>
    </source>
</evidence>
<evidence type="ECO:0000256" key="3">
    <source>
        <dbReference type="ARBA" id="ARBA00009000"/>
    </source>
</evidence>
<dbReference type="InterPro" id="IPR017853">
    <property type="entry name" value="GH"/>
</dbReference>
<dbReference type="CDD" id="cd11322">
    <property type="entry name" value="AmyAc_Glg_BE"/>
    <property type="match status" value="1"/>
</dbReference>
<comment type="caution">
    <text evidence="12">The sequence shown here is derived from an EMBL/GenBank/DDBJ whole genome shotgun (WGS) entry which is preliminary data.</text>
</comment>
<evidence type="ECO:0000256" key="1">
    <source>
        <dbReference type="ARBA" id="ARBA00000826"/>
    </source>
</evidence>
<dbReference type="EC" id="2.4.1.18" evidence="9"/>
<dbReference type="Proteomes" id="UP000030598">
    <property type="component" value="Unassembled WGS sequence"/>
</dbReference>
<feature type="active site" description="Proton donor" evidence="9 10">
    <location>
        <position position="484"/>
    </location>
</feature>
<evidence type="ECO:0000256" key="9">
    <source>
        <dbReference type="HAMAP-Rule" id="MF_00685"/>
    </source>
</evidence>
<dbReference type="Gene3D" id="3.20.20.80">
    <property type="entry name" value="Glycosidases"/>
    <property type="match status" value="1"/>
</dbReference>
<dbReference type="Gene3D" id="2.60.40.10">
    <property type="entry name" value="Immunoglobulins"/>
    <property type="match status" value="2"/>
</dbReference>
<dbReference type="eggNOG" id="COG0296">
    <property type="taxonomic scope" value="Bacteria"/>
</dbReference>
<sequence>MIETIQADWIKSEAINLENCCNDNPLKILGPHFYEQQWVVRVWMPEADEVKINFKNNTYKAESINHKWLFEAILPENPNYNYEINISRGGVKHKQHDPWSYREEWMGEVDRHLFAEGNHHHIWEKMGAHLIEKKNQRGVMFCIWAPNAKSISIIGDINSWDGRHHPMQKRLGGIWELFMPTMQEGDTYKYEIRTQQGHIYEKADPYGFLHEIRPQNGSIVSKLKNFNWNDSSWIANRDSSSQINKPISVYEMHLGSWLHESTDNKYLEKNGEPRDPVPAADLKPGTRLLTYPELTKKLIPYVKERGFTHIELMPISEHPFDGSWGYQVTGWYAPTSRFGTPNEFREFVNKCHEEGIGVILDWVPGHFPKDKHGLAFFDGCHLYEHGDSRIGEHKEWGTLIFNYSRNEVRNFLVANLVYWFEEFHIDGIRVDAVASMLYRDYLRPDGEWIPNENGGNENIEAVKFLQQANHVLFQHFPGALSIAEESTTWPMVTKPTDMGGLGFNLKWNMGWMHDMLDYFEIDPWFRQFHQNSVTFSITYNYTENFMLALSHDEVVHGKSHLLHKMPGDDWKKYANTRALLTYMWTHPGKKTIFMGMEFGQRQEWNVWDDLQWELLEFEPHKGIRNLIDDLNVLYKNEPALWKNDFDPYGFQWIDCNDKSNSVISFMRRENDTNEWLVIVANFTPNTHGSYKVGVPVEGFYKEIFNSDSSRYGGSNKGNMGGKETINYNIHDYQNSLELALPPLSVSIFKHQSKK</sequence>
<dbReference type="FunFam" id="3.20.20.80:FF:000003">
    <property type="entry name" value="1,4-alpha-glucan branching enzyme GlgB"/>
    <property type="match status" value="1"/>
</dbReference>
<evidence type="ECO:0000256" key="10">
    <source>
        <dbReference type="PIRSR" id="PIRSR000463-1"/>
    </source>
</evidence>
<proteinExistence type="inferred from homology"/>
<dbReference type="SUPFAM" id="SSF51011">
    <property type="entry name" value="Glycosyl hydrolase domain"/>
    <property type="match status" value="1"/>
</dbReference>
<dbReference type="SMART" id="SM00642">
    <property type="entry name" value="Aamy"/>
    <property type="match status" value="1"/>
</dbReference>
<dbReference type="OrthoDB" id="9800174at2"/>
<keyword evidence="8 9" id="KW-0119">Carbohydrate metabolism</keyword>
<dbReference type="RefSeq" id="WP_032523716.1">
    <property type="nucleotide sequence ID" value="NZ_CP138934.1"/>
</dbReference>
<evidence type="ECO:0000256" key="2">
    <source>
        <dbReference type="ARBA" id="ARBA00004964"/>
    </source>
</evidence>
<evidence type="ECO:0000313" key="13">
    <source>
        <dbReference type="Proteomes" id="UP000030598"/>
    </source>
</evidence>
<feature type="domain" description="Glycosyl hydrolase family 13 catalytic" evidence="11">
    <location>
        <begin position="251"/>
        <end position="618"/>
    </location>
</feature>
<feature type="active site" description="Nucleophile" evidence="9 10">
    <location>
        <position position="431"/>
    </location>
</feature>
<dbReference type="FunFam" id="2.60.40.10:FF:000169">
    <property type="entry name" value="1,4-alpha-glucan branching enzyme GlgB"/>
    <property type="match status" value="1"/>
</dbReference>
<comment type="similarity">
    <text evidence="3 9">Belongs to the glycosyl hydrolase 13 family. GlgB subfamily.</text>
</comment>
<dbReference type="InterPro" id="IPR013783">
    <property type="entry name" value="Ig-like_fold"/>
</dbReference>
<evidence type="ECO:0000256" key="4">
    <source>
        <dbReference type="ARBA" id="ARBA00022600"/>
    </source>
</evidence>
<evidence type="ECO:0000256" key="8">
    <source>
        <dbReference type="ARBA" id="ARBA00023277"/>
    </source>
</evidence>
<reference evidence="13" key="1">
    <citation type="journal article" date="2014" name="Sci. Data">
        <title>Genomes of diverse isolates of the marine cyanobacterium Prochlorococcus.</title>
        <authorList>
            <person name="Biller S."/>
            <person name="Berube P."/>
            <person name="Thompson J."/>
            <person name="Kelly L."/>
            <person name="Roggensack S."/>
            <person name="Awad L."/>
            <person name="Roache-Johnson K."/>
            <person name="Ding H."/>
            <person name="Giovannoni S.J."/>
            <person name="Moore L.R."/>
            <person name="Chisholm S.W."/>
        </authorList>
    </citation>
    <scope>NUCLEOTIDE SEQUENCE [LARGE SCALE GENOMIC DNA]</scope>
    <source>
        <strain evidence="13">GP2</strain>
    </source>
</reference>
<comment type="function">
    <text evidence="9">Catalyzes the formation of the alpha-1,6-glucosidic linkages in glycogen by scission of a 1,4-alpha-linked oligosaccharide from growing alpha-1,4-glucan chains and the subsequent attachment of the oligosaccharide to the alpha-1,6 position.</text>
</comment>